<dbReference type="Pfam" id="PF13456">
    <property type="entry name" value="RVT_3"/>
    <property type="match status" value="1"/>
</dbReference>
<evidence type="ECO:0000313" key="3">
    <source>
        <dbReference type="EMBL" id="MBA0752946.1"/>
    </source>
</evidence>
<dbReference type="EMBL" id="JABEZY010028198">
    <property type="protein sequence ID" value="MBA0752946.1"/>
    <property type="molecule type" value="Genomic_DNA"/>
</dbReference>
<reference evidence="3 4" key="1">
    <citation type="journal article" date="2019" name="Genome Biol. Evol.">
        <title>Insights into the evolution of the New World diploid cottons (Gossypium, subgenus Houzingenia) based on genome sequencing.</title>
        <authorList>
            <person name="Grover C.E."/>
            <person name="Arick M.A. 2nd"/>
            <person name="Thrash A."/>
            <person name="Conover J.L."/>
            <person name="Sanders W.S."/>
            <person name="Peterson D.G."/>
            <person name="Frelichowski J.E."/>
            <person name="Scheffler J.A."/>
            <person name="Scheffler B.E."/>
            <person name="Wendel J.F."/>
        </authorList>
    </citation>
    <scope>NUCLEOTIDE SEQUENCE [LARGE SCALE GENOMIC DNA]</scope>
    <source>
        <strain evidence="3">5</strain>
        <tissue evidence="3">Leaf</tissue>
    </source>
</reference>
<sequence length="195" mass="22584">MRVASCESCWLLWSMRIYWSERCQLFCCALWVIWTERNKKLHEGKLNTGKEIVEITNKFLKEIDEMGNRTLTMQWAASKWSHQETQVVKINFDAPYDRNQFRSTSRLVARNNRGEVLASKLILSTEVPSPFAAEARACFQAVRMGLTMGVKKMEIEGDALTIIKKCQSTTINKLEIGVYIKDIQQCKSDFQSIQF</sequence>
<dbReference type="AlphaFoldDB" id="A0A7J9CWY4"/>
<dbReference type="InterPro" id="IPR052929">
    <property type="entry name" value="RNase_H-like_EbsB-rel"/>
</dbReference>
<dbReference type="InterPro" id="IPR036397">
    <property type="entry name" value="RNaseH_sf"/>
</dbReference>
<dbReference type="Proteomes" id="UP000593579">
    <property type="component" value="Unassembled WGS sequence"/>
</dbReference>
<feature type="domain" description="RNase H type-1" evidence="2">
    <location>
        <begin position="91"/>
        <end position="195"/>
    </location>
</feature>
<feature type="signal peptide" evidence="1">
    <location>
        <begin position="1"/>
        <end position="20"/>
    </location>
</feature>
<dbReference type="GO" id="GO:0003676">
    <property type="term" value="F:nucleic acid binding"/>
    <property type="evidence" value="ECO:0007669"/>
    <property type="project" value="InterPro"/>
</dbReference>
<accession>A0A7J9CWY4</accession>
<dbReference type="CDD" id="cd06222">
    <property type="entry name" value="RNase_H_like"/>
    <property type="match status" value="1"/>
</dbReference>
<evidence type="ECO:0000313" key="4">
    <source>
        <dbReference type="Proteomes" id="UP000593579"/>
    </source>
</evidence>
<feature type="chain" id="PRO_5029826694" description="RNase H type-1 domain-containing protein" evidence="1">
    <location>
        <begin position="21"/>
        <end position="195"/>
    </location>
</feature>
<keyword evidence="4" id="KW-1185">Reference proteome</keyword>
<dbReference type="GO" id="GO:0004523">
    <property type="term" value="F:RNA-DNA hybrid ribonuclease activity"/>
    <property type="evidence" value="ECO:0007669"/>
    <property type="project" value="InterPro"/>
</dbReference>
<dbReference type="InterPro" id="IPR002156">
    <property type="entry name" value="RNaseH_domain"/>
</dbReference>
<evidence type="ECO:0000256" key="1">
    <source>
        <dbReference type="SAM" id="SignalP"/>
    </source>
</evidence>
<dbReference type="PANTHER" id="PTHR47074">
    <property type="entry name" value="BNAC02G40300D PROTEIN"/>
    <property type="match status" value="1"/>
</dbReference>
<dbReference type="OrthoDB" id="1002206at2759"/>
<comment type="caution">
    <text evidence="3">The sequence shown here is derived from an EMBL/GenBank/DDBJ whole genome shotgun (WGS) entry which is preliminary data.</text>
</comment>
<name>A0A7J9CWY4_GOSGO</name>
<dbReference type="PANTHER" id="PTHR47074:SF61">
    <property type="entry name" value="RNASE H TYPE-1 DOMAIN-CONTAINING PROTEIN"/>
    <property type="match status" value="1"/>
</dbReference>
<evidence type="ECO:0000259" key="2">
    <source>
        <dbReference type="Pfam" id="PF13456"/>
    </source>
</evidence>
<organism evidence="3 4">
    <name type="scientific">Gossypium gossypioides</name>
    <name type="common">Mexican cotton</name>
    <name type="synonym">Selera gossypioides</name>
    <dbReference type="NCBI Taxonomy" id="34282"/>
    <lineage>
        <taxon>Eukaryota</taxon>
        <taxon>Viridiplantae</taxon>
        <taxon>Streptophyta</taxon>
        <taxon>Embryophyta</taxon>
        <taxon>Tracheophyta</taxon>
        <taxon>Spermatophyta</taxon>
        <taxon>Magnoliopsida</taxon>
        <taxon>eudicotyledons</taxon>
        <taxon>Gunneridae</taxon>
        <taxon>Pentapetalae</taxon>
        <taxon>rosids</taxon>
        <taxon>malvids</taxon>
        <taxon>Malvales</taxon>
        <taxon>Malvaceae</taxon>
        <taxon>Malvoideae</taxon>
        <taxon>Gossypium</taxon>
    </lineage>
</organism>
<gene>
    <name evidence="3" type="ORF">Gogos_021630</name>
</gene>
<protein>
    <recommendedName>
        <fullName evidence="2">RNase H type-1 domain-containing protein</fullName>
    </recommendedName>
</protein>
<dbReference type="Gene3D" id="3.30.420.10">
    <property type="entry name" value="Ribonuclease H-like superfamily/Ribonuclease H"/>
    <property type="match status" value="1"/>
</dbReference>
<proteinExistence type="predicted"/>
<keyword evidence="1" id="KW-0732">Signal</keyword>
<dbReference type="InterPro" id="IPR044730">
    <property type="entry name" value="RNase_H-like_dom_plant"/>
</dbReference>